<accession>A0ABY2BG19</accession>
<reference evidence="7 8" key="1">
    <citation type="journal article" date="2015" name="Stand. Genomic Sci.">
        <title>Genomic Encyclopedia of Bacterial and Archaeal Type Strains, Phase III: the genomes of soil and plant-associated and newly described type strains.</title>
        <authorList>
            <person name="Whitman W.B."/>
            <person name="Woyke T."/>
            <person name="Klenk H.P."/>
            <person name="Zhou Y."/>
            <person name="Lilburn T.G."/>
            <person name="Beck B.J."/>
            <person name="De Vos P."/>
            <person name="Vandamme P."/>
            <person name="Eisen J.A."/>
            <person name="Garrity G."/>
            <person name="Hugenholtz P."/>
            <person name="Kyrpides N.C."/>
        </authorList>
    </citation>
    <scope>NUCLEOTIDE SEQUENCE [LARGE SCALE GENOMIC DNA]</scope>
    <source>
        <strain evidence="7 8">VKM Ac-2538</strain>
    </source>
</reference>
<dbReference type="PANTHER" id="PTHR43464">
    <property type="entry name" value="METHYLTRANSFERASE"/>
    <property type="match status" value="1"/>
</dbReference>
<dbReference type="Pfam" id="PF08241">
    <property type="entry name" value="Methyltransf_11"/>
    <property type="match status" value="1"/>
</dbReference>
<evidence type="ECO:0000313" key="7">
    <source>
        <dbReference type="EMBL" id="TCO19371.1"/>
    </source>
</evidence>
<dbReference type="Proteomes" id="UP000295818">
    <property type="component" value="Unassembled WGS sequence"/>
</dbReference>
<proteinExistence type="predicted"/>
<dbReference type="InterPro" id="IPR029063">
    <property type="entry name" value="SAM-dependent_MTases_sf"/>
</dbReference>
<dbReference type="NCBIfam" id="TIGR01983">
    <property type="entry name" value="UbiG"/>
    <property type="match status" value="1"/>
</dbReference>
<feature type="domain" description="Methyltransferase type 11" evidence="6">
    <location>
        <begin position="54"/>
        <end position="149"/>
    </location>
</feature>
<dbReference type="PANTHER" id="PTHR43464:SF19">
    <property type="entry name" value="UBIQUINONE BIOSYNTHESIS O-METHYLTRANSFERASE, MITOCHONDRIAL"/>
    <property type="match status" value="1"/>
</dbReference>
<feature type="region of interest" description="Disordered" evidence="5">
    <location>
        <begin position="268"/>
        <end position="288"/>
    </location>
</feature>
<dbReference type="Gene3D" id="3.40.50.150">
    <property type="entry name" value="Vaccinia Virus protein VP39"/>
    <property type="match status" value="1"/>
</dbReference>
<evidence type="ECO:0000259" key="6">
    <source>
        <dbReference type="Pfam" id="PF08241"/>
    </source>
</evidence>
<sequence length="288" mass="31830">MTIDNEIYDRLGGTWWDEDNPLNVLHGSFTPGRLAYFREVLERTGRDPAGLRALDIGCGGGFLAEEFARLGCQVVGVDPSRVSIATARRHATSSGLKIEYIVASGECLPLESAFFDLAYCCDVLEHVADVELVIRESARVLKPGGLYLFDTINHTATSQIFAISLLQKWRLTRVIDTDLHNWDMFITPSELGAHLRRHRLSLDEVVGLGPRASLARLLRYYVQQRRGRITFGELSRRMNVGQVDRTDISYMGYATKANVTDTDRGTATDISTATATDTTSAPTSPASS</sequence>
<evidence type="ECO:0000256" key="3">
    <source>
        <dbReference type="ARBA" id="ARBA00022688"/>
    </source>
</evidence>
<evidence type="ECO:0000256" key="5">
    <source>
        <dbReference type="SAM" id="MobiDB-lite"/>
    </source>
</evidence>
<gene>
    <name evidence="7" type="ORF">EV644_11011</name>
</gene>
<dbReference type="SUPFAM" id="SSF53335">
    <property type="entry name" value="S-adenosyl-L-methionine-dependent methyltransferases"/>
    <property type="match status" value="1"/>
</dbReference>
<name>A0ABY2BG19_9ACTN</name>
<protein>
    <submittedName>
        <fullName evidence="7">3-demethylubiquinone-9 3-methyltransferase</fullName>
    </submittedName>
</protein>
<dbReference type="InterPro" id="IPR013216">
    <property type="entry name" value="Methyltransf_11"/>
</dbReference>
<keyword evidence="2" id="KW-0808">Transferase</keyword>
<comment type="caution">
    <text evidence="7">The sequence shown here is derived from an EMBL/GenBank/DDBJ whole genome shotgun (WGS) entry which is preliminary data.</text>
</comment>
<evidence type="ECO:0000313" key="8">
    <source>
        <dbReference type="Proteomes" id="UP000295818"/>
    </source>
</evidence>
<dbReference type="RefSeq" id="WP_132191142.1">
    <property type="nucleotide sequence ID" value="NZ_SLWM01000010.1"/>
</dbReference>
<evidence type="ECO:0000256" key="4">
    <source>
        <dbReference type="ARBA" id="ARBA00022691"/>
    </source>
</evidence>
<keyword evidence="1" id="KW-0489">Methyltransferase</keyword>
<keyword evidence="4" id="KW-0949">S-adenosyl-L-methionine</keyword>
<evidence type="ECO:0000256" key="1">
    <source>
        <dbReference type="ARBA" id="ARBA00022603"/>
    </source>
</evidence>
<dbReference type="InterPro" id="IPR010233">
    <property type="entry name" value="UbiG_MeTrfase"/>
</dbReference>
<keyword evidence="3" id="KW-0831">Ubiquinone biosynthesis</keyword>
<keyword evidence="8" id="KW-1185">Reference proteome</keyword>
<dbReference type="EMBL" id="SLWM01000010">
    <property type="protein sequence ID" value="TCO19371.1"/>
    <property type="molecule type" value="Genomic_DNA"/>
</dbReference>
<evidence type="ECO:0000256" key="2">
    <source>
        <dbReference type="ARBA" id="ARBA00022679"/>
    </source>
</evidence>
<organism evidence="7 8">
    <name type="scientific">Kribbella orskensis</name>
    <dbReference type="NCBI Taxonomy" id="2512216"/>
    <lineage>
        <taxon>Bacteria</taxon>
        <taxon>Bacillati</taxon>
        <taxon>Actinomycetota</taxon>
        <taxon>Actinomycetes</taxon>
        <taxon>Propionibacteriales</taxon>
        <taxon>Kribbellaceae</taxon>
        <taxon>Kribbella</taxon>
    </lineage>
</organism>
<dbReference type="CDD" id="cd02440">
    <property type="entry name" value="AdoMet_MTases"/>
    <property type="match status" value="1"/>
</dbReference>